<dbReference type="Proteomes" id="UP000824533">
    <property type="component" value="Linkage Group LG25"/>
</dbReference>
<reference evidence="1 2" key="1">
    <citation type="journal article" date="2021" name="Front. Genet.">
        <title>Chromosome-Level Genome Assembly Reveals Significant Gene Expansion in the Toll and IMD Signaling Pathways of Dendrolimus kikuchii.</title>
        <authorList>
            <person name="Zhou J."/>
            <person name="Wu P."/>
            <person name="Xiong Z."/>
            <person name="Liu N."/>
            <person name="Zhao N."/>
            <person name="Ji M."/>
            <person name="Qiu Y."/>
            <person name="Yang B."/>
        </authorList>
    </citation>
    <scope>NUCLEOTIDE SEQUENCE [LARGE SCALE GENOMIC DNA]</scope>
    <source>
        <strain evidence="1">Ann1</strain>
    </source>
</reference>
<organism evidence="1 2">
    <name type="scientific">Dendrolimus kikuchii</name>
    <dbReference type="NCBI Taxonomy" id="765133"/>
    <lineage>
        <taxon>Eukaryota</taxon>
        <taxon>Metazoa</taxon>
        <taxon>Ecdysozoa</taxon>
        <taxon>Arthropoda</taxon>
        <taxon>Hexapoda</taxon>
        <taxon>Insecta</taxon>
        <taxon>Pterygota</taxon>
        <taxon>Neoptera</taxon>
        <taxon>Endopterygota</taxon>
        <taxon>Lepidoptera</taxon>
        <taxon>Glossata</taxon>
        <taxon>Ditrysia</taxon>
        <taxon>Bombycoidea</taxon>
        <taxon>Lasiocampidae</taxon>
        <taxon>Dendrolimus</taxon>
    </lineage>
</organism>
<gene>
    <name evidence="1" type="ORF">K1T71_013293</name>
</gene>
<proteinExistence type="predicted"/>
<keyword evidence="2" id="KW-1185">Reference proteome</keyword>
<evidence type="ECO:0000313" key="1">
    <source>
        <dbReference type="EMBL" id="KAJ0171094.1"/>
    </source>
</evidence>
<evidence type="ECO:0000313" key="2">
    <source>
        <dbReference type="Proteomes" id="UP000824533"/>
    </source>
</evidence>
<comment type="caution">
    <text evidence="1">The sequence shown here is derived from an EMBL/GenBank/DDBJ whole genome shotgun (WGS) entry which is preliminary data.</text>
</comment>
<dbReference type="EMBL" id="CM034411">
    <property type="protein sequence ID" value="KAJ0171094.1"/>
    <property type="molecule type" value="Genomic_DNA"/>
</dbReference>
<accession>A0ACC1CHM7</accession>
<protein>
    <submittedName>
        <fullName evidence="1">Uncharacterized protein</fullName>
    </submittedName>
</protein>
<sequence>MPSLHLKPGITMARYKKTGFMDDDAGSVSSIQLNEGVRSGGTHIRYHMGVSFIGWHQRTKLERVLLISSAVLLVAVFLTTTILLTIRGPSYIPVPPCYKPEPQESDVCLSSSCIYTASEVIRALDETQDPCNDFYEFACGGWIRNNPIPEGKSSWGIFSKIELQNQLIIRYAIEKVNLTDPSDAESKAKIYYDACIDTNETIEKMGEKPLLAVIKKLGGWHILPTTMIKNHKWDLQRLVQDVQNTYNLGGLFNWAVTEDDRNSSRHVIVLDQGGLNLPTRDNYLNKTAHKKVLDAYLDYMTRICVLLGANKTEARAQMNKVIQFETDLANITTPSEDRRDEEGLYNPYTIAQWQKEAPLLNWTRFFNDAFKLVNRTILDTERIVVYAPEYFKNLTKLLGRYKKSEEDQKTLTSYMMWQVSRSLSTYLSKSFRDATKILRKALFGSEGTEESWRYCVTDTNNAIGFAVGAMFVREVFHGEAKTQGEIMIDNIRNAFKENLNHLDWMDTETRKAAETKADAITDMIGFPDYILHKDKLDKQYEELVVKPNEYFENNIAYNVFSLKNDLKKLDKPVNKSKWGMTPSTVNAYYTPTKNQIVFPAGILQLPFYDGDNPKSVNYGAMGVVMGHELTHAFDDQGREYDRFGNLNQWWNNATISKFKNRAECIQKQYSNYSIDGQHLNGKQTLGENIADNGGLKASFHAYVNYSKTAKINMTLPGLKYNHRQLFFISFAQVWCSSMTKESTKMQIEKDDHTVAKYRVIGPISNLKEFSQEFRCKPDANMNPTDKCEVW</sequence>
<name>A0ACC1CHM7_9NEOP</name>